<dbReference type="EMBL" id="BMAW01027715">
    <property type="protein sequence ID" value="GFU03521.1"/>
    <property type="molecule type" value="Genomic_DNA"/>
</dbReference>
<accession>A0A8X6UDG3</accession>
<evidence type="ECO:0000313" key="2">
    <source>
        <dbReference type="Proteomes" id="UP000887013"/>
    </source>
</evidence>
<sequence length="133" mass="14852">MCEIFLGASGNCVFQSRNNEGGFLSLSVGCIEILESLSAPQNKWRDDCVSRRKKLRHLGGDSVLKRMSCLGSKCRVYGFLHCVRCGVCSETLELTDVTDDNCFSENLCCIGVIWNRISRNIVWSKSLERFGSS</sequence>
<reference evidence="1" key="1">
    <citation type="submission" date="2020-08" db="EMBL/GenBank/DDBJ databases">
        <title>Multicomponent nature underlies the extraordinary mechanical properties of spider dragline silk.</title>
        <authorList>
            <person name="Kono N."/>
            <person name="Nakamura H."/>
            <person name="Mori M."/>
            <person name="Yoshida Y."/>
            <person name="Ohtoshi R."/>
            <person name="Malay A.D."/>
            <person name="Moran D.A.P."/>
            <person name="Tomita M."/>
            <person name="Numata K."/>
            <person name="Arakawa K."/>
        </authorList>
    </citation>
    <scope>NUCLEOTIDE SEQUENCE</scope>
</reference>
<proteinExistence type="predicted"/>
<comment type="caution">
    <text evidence="1">The sequence shown here is derived from an EMBL/GenBank/DDBJ whole genome shotgun (WGS) entry which is preliminary data.</text>
</comment>
<dbReference type="AlphaFoldDB" id="A0A8X6UDG3"/>
<protein>
    <submittedName>
        <fullName evidence="1">Uncharacterized protein</fullName>
    </submittedName>
</protein>
<gene>
    <name evidence="1" type="ORF">NPIL_437261</name>
</gene>
<dbReference type="Proteomes" id="UP000887013">
    <property type="component" value="Unassembled WGS sequence"/>
</dbReference>
<organism evidence="1 2">
    <name type="scientific">Nephila pilipes</name>
    <name type="common">Giant wood spider</name>
    <name type="synonym">Nephila maculata</name>
    <dbReference type="NCBI Taxonomy" id="299642"/>
    <lineage>
        <taxon>Eukaryota</taxon>
        <taxon>Metazoa</taxon>
        <taxon>Ecdysozoa</taxon>
        <taxon>Arthropoda</taxon>
        <taxon>Chelicerata</taxon>
        <taxon>Arachnida</taxon>
        <taxon>Araneae</taxon>
        <taxon>Araneomorphae</taxon>
        <taxon>Entelegynae</taxon>
        <taxon>Araneoidea</taxon>
        <taxon>Nephilidae</taxon>
        <taxon>Nephila</taxon>
    </lineage>
</organism>
<name>A0A8X6UDG3_NEPPI</name>
<evidence type="ECO:0000313" key="1">
    <source>
        <dbReference type="EMBL" id="GFU03521.1"/>
    </source>
</evidence>
<keyword evidence="2" id="KW-1185">Reference proteome</keyword>